<gene>
    <name evidence="2" type="ORF">ERS852408_02315</name>
    <name evidence="1" type="ORF">ERS852573_02317</name>
</gene>
<accession>A0A174FPX2</accession>
<dbReference type="Proteomes" id="UP000095597">
    <property type="component" value="Unassembled WGS sequence"/>
</dbReference>
<protein>
    <submittedName>
        <fullName evidence="2">DUF based on E. rectale Gene description</fullName>
    </submittedName>
</protein>
<dbReference type="EMBL" id="CYYM01000016">
    <property type="protein sequence ID" value="CUO50540.1"/>
    <property type="molecule type" value="Genomic_DNA"/>
</dbReference>
<evidence type="ECO:0000313" key="4">
    <source>
        <dbReference type="Proteomes" id="UP000095597"/>
    </source>
</evidence>
<dbReference type="EMBL" id="CYXO01000015">
    <property type="protein sequence ID" value="CUN18232.1"/>
    <property type="molecule type" value="Genomic_DNA"/>
</dbReference>
<evidence type="ECO:0000313" key="3">
    <source>
        <dbReference type="Proteomes" id="UP000095380"/>
    </source>
</evidence>
<organism evidence="2 3">
    <name type="scientific">Dorea longicatena</name>
    <dbReference type="NCBI Taxonomy" id="88431"/>
    <lineage>
        <taxon>Bacteria</taxon>
        <taxon>Bacillati</taxon>
        <taxon>Bacillota</taxon>
        <taxon>Clostridia</taxon>
        <taxon>Lachnospirales</taxon>
        <taxon>Lachnospiraceae</taxon>
        <taxon>Dorea</taxon>
    </lineage>
</organism>
<dbReference type="RefSeq" id="WP_330376473.1">
    <property type="nucleotide sequence ID" value="NZ_CYXO01000015.1"/>
</dbReference>
<dbReference type="Pfam" id="PF12994">
    <property type="entry name" value="DUF3878"/>
    <property type="match status" value="1"/>
</dbReference>
<dbReference type="Proteomes" id="UP000095380">
    <property type="component" value="Unassembled WGS sequence"/>
</dbReference>
<proteinExistence type="predicted"/>
<reference evidence="3 4" key="1">
    <citation type="submission" date="2015-09" db="EMBL/GenBank/DDBJ databases">
        <authorList>
            <consortium name="Pathogen Informatics"/>
        </authorList>
    </citation>
    <scope>NUCLEOTIDE SEQUENCE [LARGE SCALE GENOMIC DNA]</scope>
    <source>
        <strain evidence="2 3">2789STDY5608851</strain>
        <strain evidence="1 4">2789STDY5834961</strain>
    </source>
</reference>
<dbReference type="InterPro" id="IPR024538">
    <property type="entry name" value="DUF3878"/>
</dbReference>
<evidence type="ECO:0000313" key="1">
    <source>
        <dbReference type="EMBL" id="CUN18232.1"/>
    </source>
</evidence>
<name>A0A174FPX2_9FIRM</name>
<sequence length="316" mass="37228">MDAFVMLQELLEQEQFELIFPEKNGQNIRLVYLMNDAVESFLVFHNARMTGEYRADYKGKISASMSFEDSEYILVVRQGESVVTIFFEDLLTDVHLYDYGEIGHFWVKEYEYLRQLEYRLAIMRDKYDYLGEEYCTSEEQKLAMLVDFPPLNYCCYPAVPEQYIVPRIEPWVPTEEAIAVMEELAVEADDKGLQKILKIYRKHPNPHIAKKIAAMLHRNAHAEVVDLLNERLKKAVSGYRKRSYGEEMDAQCLKLLLKVKNRQQKLQKEGKESVVLREEPFEIAKDSIGYQIHLMIWEKGILNRKVRIESYSLEKE</sequence>
<dbReference type="AlphaFoldDB" id="A0A174FPX2"/>
<evidence type="ECO:0000313" key="2">
    <source>
        <dbReference type="EMBL" id="CUO50540.1"/>
    </source>
</evidence>